<dbReference type="GO" id="GO:0016787">
    <property type="term" value="F:hydrolase activity"/>
    <property type="evidence" value="ECO:0007669"/>
    <property type="project" value="UniProtKB-KW"/>
</dbReference>
<evidence type="ECO:0000256" key="2">
    <source>
        <dbReference type="ARBA" id="ARBA00034233"/>
    </source>
</evidence>
<dbReference type="Proteomes" id="UP000202958">
    <property type="component" value="Segment"/>
</dbReference>
<dbReference type="InterPro" id="IPR056175">
    <property type="entry name" value="Acb1-like_C"/>
</dbReference>
<evidence type="ECO:0000259" key="9">
    <source>
        <dbReference type="Pfam" id="PF23474"/>
    </source>
</evidence>
<evidence type="ECO:0000313" key="10">
    <source>
        <dbReference type="EMBL" id="AKF13471.1"/>
    </source>
</evidence>
<evidence type="ECO:0000256" key="5">
    <source>
        <dbReference type="ARBA" id="ARBA00034283"/>
    </source>
</evidence>
<dbReference type="GeneID" id="26638943"/>
<sequence>MLTLREFLSHKRKYIAAIYNEDTQTKLRQWCQDNGFDLSKSYGGKDIDPFKFKFHTTIFYSETIHNIGNGVQTLEKPFKVRPFAFELLGPEKDVPVLKVDGHGLYKQREYYEETFEMRDKWASYLPHISLTYVRDPNTDFSKLKIPKFPLLVDKIEIDDVDADV</sequence>
<dbReference type="KEGG" id="vg:26638943"/>
<evidence type="ECO:0000256" key="3">
    <source>
        <dbReference type="ARBA" id="ARBA00034240"/>
    </source>
</evidence>
<evidence type="ECO:0000256" key="6">
    <source>
        <dbReference type="ARBA" id="ARBA00034316"/>
    </source>
</evidence>
<accession>A0A0F6WCL6</accession>
<comment type="catalytic activity">
    <reaction evidence="5">
        <text>3',3'-cGAMP + H2O = G[3'-5']pAp[3'] + H(+)</text>
        <dbReference type="Rhea" id="RHEA:72831"/>
        <dbReference type="ChEBI" id="CHEBI:15377"/>
        <dbReference type="ChEBI" id="CHEBI:15378"/>
        <dbReference type="ChEBI" id="CHEBI:71501"/>
        <dbReference type="ChEBI" id="CHEBI:192497"/>
    </reaction>
    <physiologicalReaction direction="left-to-right" evidence="5">
        <dbReference type="Rhea" id="RHEA:72832"/>
    </physiologicalReaction>
</comment>
<comment type="catalytic activity">
    <reaction evidence="2">
        <text>3',3',3'-cAAG + H2O = G[3'-5']pA[3'-5']pAp[3'] + H(+)</text>
        <dbReference type="Rhea" id="RHEA:72863"/>
        <dbReference type="ChEBI" id="CHEBI:15377"/>
        <dbReference type="ChEBI" id="CHEBI:15378"/>
        <dbReference type="ChEBI" id="CHEBI:143810"/>
        <dbReference type="ChEBI" id="CHEBI:192532"/>
    </reaction>
    <physiologicalReaction direction="left-to-right" evidence="2">
        <dbReference type="Rhea" id="RHEA:72864"/>
    </physiologicalReaction>
</comment>
<keyword evidence="1" id="KW-0378">Hydrolase</keyword>
<evidence type="ECO:0000256" key="8">
    <source>
        <dbReference type="ARBA" id="ARBA00048123"/>
    </source>
</evidence>
<protein>
    <recommendedName>
        <fullName evidence="7">Anti-CBASS protein Acb1</fullName>
    </recommendedName>
</protein>
<evidence type="ECO:0000256" key="4">
    <source>
        <dbReference type="ARBA" id="ARBA00034244"/>
    </source>
</evidence>
<comment type="catalytic activity">
    <reaction evidence="4">
        <text>3',3',3'-cAAG + H2O = A[3'-5']pG[3'-5']pAp[3'] + H(+)</text>
        <dbReference type="Rhea" id="RHEA:72867"/>
        <dbReference type="ChEBI" id="CHEBI:15377"/>
        <dbReference type="ChEBI" id="CHEBI:15378"/>
        <dbReference type="ChEBI" id="CHEBI:143810"/>
        <dbReference type="ChEBI" id="CHEBI:192533"/>
    </reaction>
    <physiologicalReaction direction="left-to-right" evidence="4">
        <dbReference type="Rhea" id="RHEA:72868"/>
    </physiologicalReaction>
</comment>
<organism evidence="10 11">
    <name type="scientific">Sinorhizobium phage phiN3</name>
    <dbReference type="NCBI Taxonomy" id="1647405"/>
    <lineage>
        <taxon>Viruses</taxon>
        <taxon>Duplodnaviria</taxon>
        <taxon>Heunggongvirae</taxon>
        <taxon>Uroviricota</taxon>
        <taxon>Caudoviricetes</taxon>
        <taxon>Emdodecavirus</taxon>
        <taxon>Emdodecavirus N3</taxon>
    </lineage>
</organism>
<keyword evidence="11" id="KW-1185">Reference proteome</keyword>
<feature type="domain" description="Anti-CBASS protein Acb1-like C-terminal" evidence="9">
    <location>
        <begin position="14"/>
        <end position="163"/>
    </location>
</feature>
<evidence type="ECO:0000313" key="11">
    <source>
        <dbReference type="Proteomes" id="UP000202958"/>
    </source>
</evidence>
<dbReference type="EMBL" id="KR052482">
    <property type="protein sequence ID" value="AKF13471.1"/>
    <property type="molecule type" value="Genomic_DNA"/>
</dbReference>
<gene>
    <name evidence="10" type="ORF">PHIN3_208</name>
</gene>
<reference evidence="10 11" key="1">
    <citation type="submission" date="2015-04" db="EMBL/GenBank/DDBJ databases">
        <authorList>
            <person name="Hodson T.S."/>
            <person name="Hyde J.R."/>
            <person name="Schouten J.T."/>
            <person name="Crockett J.T."/>
            <person name="Smith T.A."/>
            <person name="Merrill B.D."/>
            <person name="Crook M.B."/>
            <person name="Griffitts J.S."/>
            <person name="Burnett S.H."/>
            <person name="Grose J.H."/>
            <person name="Breakwell D.P."/>
        </authorList>
    </citation>
    <scope>NUCLEOTIDE SEQUENCE [LARGE SCALE GENOMIC DNA]</scope>
</reference>
<comment type="catalytic activity">
    <reaction evidence="8">
        <text>3',3'-cUAMP + H2O = U[3'-5']pAp[3'] + H(+)</text>
        <dbReference type="Rhea" id="RHEA:72835"/>
        <dbReference type="ChEBI" id="CHEBI:15377"/>
        <dbReference type="ChEBI" id="CHEBI:15378"/>
        <dbReference type="ChEBI" id="CHEBI:143809"/>
        <dbReference type="ChEBI" id="CHEBI:192498"/>
    </reaction>
    <physiologicalReaction direction="left-to-right" evidence="8">
        <dbReference type="Rhea" id="RHEA:72836"/>
    </physiologicalReaction>
</comment>
<evidence type="ECO:0000256" key="1">
    <source>
        <dbReference type="ARBA" id="ARBA00022801"/>
    </source>
</evidence>
<comment type="catalytic activity">
    <reaction evidence="3">
        <text>3',3',3'-c-tri-AMP + H2O = A[3'-5']pA[3'-5']pAp[3'] + H(+)</text>
        <dbReference type="Rhea" id="RHEA:72859"/>
        <dbReference type="ChEBI" id="CHEBI:15377"/>
        <dbReference type="ChEBI" id="CHEBI:15378"/>
        <dbReference type="ChEBI" id="CHEBI:192523"/>
        <dbReference type="ChEBI" id="CHEBI:192530"/>
    </reaction>
    <physiologicalReaction direction="left-to-right" evidence="3">
        <dbReference type="Rhea" id="RHEA:72860"/>
    </physiologicalReaction>
</comment>
<proteinExistence type="inferred from homology"/>
<evidence type="ECO:0000256" key="7">
    <source>
        <dbReference type="ARBA" id="ARBA00034343"/>
    </source>
</evidence>
<comment type="similarity">
    <text evidence="6">Belongs to the anti-CBASS protein Acb1 family.</text>
</comment>
<name>A0A0F6WCL6_9CAUD</name>
<dbReference type="Pfam" id="PF23474">
    <property type="entry name" value="Acb1"/>
    <property type="match status" value="1"/>
</dbReference>
<dbReference type="RefSeq" id="YP_009212448.1">
    <property type="nucleotide sequence ID" value="NC_028945.1"/>
</dbReference>